<dbReference type="GO" id="GO:0003677">
    <property type="term" value="F:DNA binding"/>
    <property type="evidence" value="ECO:0007669"/>
    <property type="project" value="UniProtKB-UniRule"/>
</dbReference>
<sequence>MAQLRNRGNNVWQIGIYLGKEEGKKDIYYETFYGTKPQAKIYANKLEIGFKEKRNVPKSHNMSMNELFDKFLEYKFSRIERSTYEKYQSQINKLRDLLGDLYLYGIESEKIEERLEGLNNFNLGSRTIKNHYTTLKTVMIWGAVKKYVPSDILLGIQPPMVSHIVRNVYKEDELNLFIETAKQYKHYLPVKILALTGMRIGELMGLKWKNVSLEDSKIKIVEAVNSRLRYLKDTKTENSKREIELDEETIKELKVHKNKMSKLNRAEENDFVFQSDDCEFLRYQVILKTKKRVLKKAGLHHIRIHDLRHGVGSIMLDNGESITTVAEQLGQVPATTAGNYSHALRKGKSIASVISK</sequence>
<dbReference type="PANTHER" id="PTHR30349">
    <property type="entry name" value="PHAGE INTEGRASE-RELATED"/>
    <property type="match status" value="1"/>
</dbReference>
<dbReference type="GO" id="GO:0006310">
    <property type="term" value="P:DNA recombination"/>
    <property type="evidence" value="ECO:0007669"/>
    <property type="project" value="UniProtKB-KW"/>
</dbReference>
<name>A0A857DGT5_9FIRM</name>
<dbReference type="PROSITE" id="PS51900">
    <property type="entry name" value="CB"/>
    <property type="match status" value="1"/>
</dbReference>
<dbReference type="CDD" id="cd01189">
    <property type="entry name" value="INT_ICEBs1_C_like"/>
    <property type="match status" value="1"/>
</dbReference>
<dbReference type="Proteomes" id="UP000430508">
    <property type="component" value="Chromosome"/>
</dbReference>
<comment type="similarity">
    <text evidence="1">Belongs to the 'phage' integrase family.</text>
</comment>
<dbReference type="InterPro" id="IPR011010">
    <property type="entry name" value="DNA_brk_join_enz"/>
</dbReference>
<evidence type="ECO:0000313" key="7">
    <source>
        <dbReference type="EMBL" id="QGZ99445.1"/>
    </source>
</evidence>
<dbReference type="InterPro" id="IPR013762">
    <property type="entry name" value="Integrase-like_cat_sf"/>
</dbReference>
<feature type="domain" description="Tyr recombinase" evidence="5">
    <location>
        <begin position="163"/>
        <end position="355"/>
    </location>
</feature>
<dbReference type="InterPro" id="IPR002104">
    <property type="entry name" value="Integrase_catalytic"/>
</dbReference>
<protein>
    <submittedName>
        <fullName evidence="7">Tyrosine-type recombinase/integrase</fullName>
    </submittedName>
</protein>
<evidence type="ECO:0000259" key="6">
    <source>
        <dbReference type="PROSITE" id="PS51900"/>
    </source>
</evidence>
<dbReference type="InterPro" id="IPR044068">
    <property type="entry name" value="CB"/>
</dbReference>
<keyword evidence="2 4" id="KW-0238">DNA-binding</keyword>
<dbReference type="Gene3D" id="1.10.443.10">
    <property type="entry name" value="Intergrase catalytic core"/>
    <property type="match status" value="1"/>
</dbReference>
<evidence type="ECO:0000256" key="2">
    <source>
        <dbReference type="ARBA" id="ARBA00023125"/>
    </source>
</evidence>
<evidence type="ECO:0000259" key="5">
    <source>
        <dbReference type="PROSITE" id="PS51898"/>
    </source>
</evidence>
<proteinExistence type="inferred from homology"/>
<feature type="domain" description="Core-binding (CB)" evidence="6">
    <location>
        <begin position="62"/>
        <end position="143"/>
    </location>
</feature>
<dbReference type="PANTHER" id="PTHR30349:SF64">
    <property type="entry name" value="PROPHAGE INTEGRASE INTD-RELATED"/>
    <property type="match status" value="1"/>
</dbReference>
<gene>
    <name evidence="7" type="ORF">GQ588_01575</name>
</gene>
<dbReference type="RefSeq" id="WP_158208133.1">
    <property type="nucleotide sequence ID" value="NZ_CP046996.1"/>
</dbReference>
<dbReference type="Pfam" id="PF00589">
    <property type="entry name" value="Phage_integrase"/>
    <property type="match status" value="1"/>
</dbReference>
<dbReference type="InterPro" id="IPR010998">
    <property type="entry name" value="Integrase_recombinase_N"/>
</dbReference>
<reference evidence="7 8" key="1">
    <citation type="submission" date="2019-12" db="EMBL/GenBank/DDBJ databases">
        <title>Sequence classification of anaerobic respiratory reductive dehalogenases: First we see many, then we see few.</title>
        <authorList>
            <person name="Molenda O."/>
            <person name="Puentes Jacome L.A."/>
            <person name="Cao X."/>
            <person name="Nesbo C.L."/>
            <person name="Tang S."/>
            <person name="Morson N."/>
            <person name="Patron J."/>
            <person name="Lomheim L."/>
            <person name="Wishart D.S."/>
            <person name="Edwards E.A."/>
        </authorList>
    </citation>
    <scope>NUCLEOTIDE SEQUENCE [LARGE SCALE GENOMIC DNA]</scope>
    <source>
        <strain evidence="7 8">12DCA</strain>
    </source>
</reference>
<evidence type="ECO:0000256" key="3">
    <source>
        <dbReference type="ARBA" id="ARBA00023172"/>
    </source>
</evidence>
<dbReference type="GO" id="GO:0015074">
    <property type="term" value="P:DNA integration"/>
    <property type="evidence" value="ECO:0007669"/>
    <property type="project" value="InterPro"/>
</dbReference>
<evidence type="ECO:0000256" key="1">
    <source>
        <dbReference type="ARBA" id="ARBA00008857"/>
    </source>
</evidence>
<accession>A0A857DGT5</accession>
<evidence type="ECO:0000256" key="4">
    <source>
        <dbReference type="PROSITE-ProRule" id="PRU01248"/>
    </source>
</evidence>
<dbReference type="SUPFAM" id="SSF56349">
    <property type="entry name" value="DNA breaking-rejoining enzymes"/>
    <property type="match status" value="1"/>
</dbReference>
<dbReference type="EMBL" id="CP046996">
    <property type="protein sequence ID" value="QGZ99445.1"/>
    <property type="molecule type" value="Genomic_DNA"/>
</dbReference>
<keyword evidence="3" id="KW-0233">DNA recombination</keyword>
<dbReference type="PROSITE" id="PS51898">
    <property type="entry name" value="TYR_RECOMBINASE"/>
    <property type="match status" value="1"/>
</dbReference>
<evidence type="ECO:0000313" key="8">
    <source>
        <dbReference type="Proteomes" id="UP000430508"/>
    </source>
</evidence>
<dbReference type="InterPro" id="IPR050090">
    <property type="entry name" value="Tyrosine_recombinase_XerCD"/>
</dbReference>
<dbReference type="Gene3D" id="1.10.150.130">
    <property type="match status" value="1"/>
</dbReference>
<dbReference type="AlphaFoldDB" id="A0A857DGT5"/>
<organism evidence="7 8">
    <name type="scientific">Dehalobacter restrictus</name>
    <dbReference type="NCBI Taxonomy" id="55583"/>
    <lineage>
        <taxon>Bacteria</taxon>
        <taxon>Bacillati</taxon>
        <taxon>Bacillota</taxon>
        <taxon>Clostridia</taxon>
        <taxon>Eubacteriales</taxon>
        <taxon>Desulfitobacteriaceae</taxon>
        <taxon>Dehalobacter</taxon>
    </lineage>
</organism>